<sequence length="705" mass="75602">MNGPSDSASPGAGKGGGMTAPRSGAAAGEAGTTAASAPAGPPPLVIGTAGHVDHGKTTLVRALTGVDTDRLQEEKRRGISIDLGFAPFRLPSGRPAAIVDVPGHERFVHNMAAGVHGMDLVLLVVAADEGVMPQTVEHLDILQLLGVRHGLVVLTKVDLVDDPAWLDLVEEDVRAHLRDTLLAEAPVVRVAPPTGQGLDRLLTALEDAARRVPGRDADGLLRLPIDRAFTLPGFGPVVTGTLVAGRVRVGDRVEVQPGGMTARIRHLQVHGREVEEAVAGQRVAANLVGVDHQALHRGQVLVRPGTLEATRWLAVRLQWLPRAPWPLRHQERVRVHAGAAEVLGRVRLLEPVRPWQPGEAGWALIRLEEPLVVAPGDRFVVRTYSPARTAGGGVVADVGRVWSRRHAPGRWLAAFLADDPADGLTARLERAGLPRPATALARELGQPMRRIEQALARAEAAGRVRSLPGGHWVAAPAAEALARQARATLERHHQERPLEAGMSRDALLHALWRAARGAADARTGDRPVPEAEARAGLQALLETWIAAGVLAADDDRLRLPDWEPGGTAADRQHLERLAAVYRQGGLAPPASAEEAAATAGVPVADALGLLSILERQGRVVRVDTGLWFTPEALVDAWRRLVALERQVGPFTVAQARDALGVTRKWALPLLEYFDRRRWTRREGDLRRVVGGPDDEPGDEDATRSR</sequence>
<protein>
    <recommendedName>
        <fullName evidence="2">Selenocysteine-specific elongation factor</fullName>
    </recommendedName>
    <alternativeName>
        <fullName evidence="8">SelB translation factor</fullName>
    </alternativeName>
</protein>
<evidence type="ECO:0000256" key="5">
    <source>
        <dbReference type="ARBA" id="ARBA00022917"/>
    </source>
</evidence>
<dbReference type="Pfam" id="PF25461">
    <property type="entry name" value="Beta-barrel_SelB"/>
    <property type="match status" value="1"/>
</dbReference>
<feature type="compositionally biased region" description="Low complexity" evidence="9">
    <location>
        <begin position="23"/>
        <end position="38"/>
    </location>
</feature>
<proteinExistence type="predicted"/>
<evidence type="ECO:0000256" key="2">
    <source>
        <dbReference type="ARBA" id="ARBA00015953"/>
    </source>
</evidence>
<keyword evidence="11" id="KW-0251">Elongation factor</keyword>
<dbReference type="SUPFAM" id="SSF46785">
    <property type="entry name" value="Winged helix' DNA-binding domain"/>
    <property type="match status" value="3"/>
</dbReference>
<dbReference type="InterPro" id="IPR036388">
    <property type="entry name" value="WH-like_DNA-bd_sf"/>
</dbReference>
<dbReference type="InterPro" id="IPR009000">
    <property type="entry name" value="Transl_B-barrel_sf"/>
</dbReference>
<dbReference type="SUPFAM" id="SSF50447">
    <property type="entry name" value="Translation proteins"/>
    <property type="match status" value="1"/>
</dbReference>
<dbReference type="Gene3D" id="1.10.10.2770">
    <property type="match status" value="1"/>
</dbReference>
<feature type="region of interest" description="Disordered" evidence="9">
    <location>
        <begin position="1"/>
        <end position="42"/>
    </location>
</feature>
<dbReference type="CDD" id="cd15491">
    <property type="entry name" value="selB_III"/>
    <property type="match status" value="1"/>
</dbReference>
<dbReference type="Gene3D" id="1.10.10.10">
    <property type="entry name" value="Winged helix-like DNA-binding domain superfamily/Winged helix DNA-binding domain"/>
    <property type="match status" value="1"/>
</dbReference>
<evidence type="ECO:0000256" key="7">
    <source>
        <dbReference type="ARBA" id="ARBA00025526"/>
    </source>
</evidence>
<dbReference type="Pfam" id="PF03144">
    <property type="entry name" value="GTP_EFTU_D2"/>
    <property type="match status" value="1"/>
</dbReference>
<dbReference type="CDD" id="cd03696">
    <property type="entry name" value="SelB_II"/>
    <property type="match status" value="1"/>
</dbReference>
<dbReference type="Pfam" id="PF00009">
    <property type="entry name" value="GTP_EFTU"/>
    <property type="match status" value="1"/>
</dbReference>
<keyword evidence="3" id="KW-0963">Cytoplasm</keyword>
<dbReference type="InterPro" id="IPR050055">
    <property type="entry name" value="EF-Tu_GTPase"/>
</dbReference>
<reference evidence="11 12" key="1">
    <citation type="submission" date="2023-08" db="EMBL/GenBank/DDBJ databases">
        <title>Genome sequence of Thermaerobacter compostii strain Ins1, a spore-forming filamentous bacterium isolated from a deep geothermal reservoir.</title>
        <authorList>
            <person name="Bregnard D."/>
            <person name="Gonzalez D."/>
            <person name="Junier P."/>
        </authorList>
    </citation>
    <scope>NUCLEOTIDE SEQUENCE [LARGE SCALE GENOMIC DNA]</scope>
    <source>
        <strain evidence="11 12">Ins1</strain>
    </source>
</reference>
<evidence type="ECO:0000256" key="9">
    <source>
        <dbReference type="SAM" id="MobiDB-lite"/>
    </source>
</evidence>
<keyword evidence="5" id="KW-0648">Protein biosynthesis</keyword>
<evidence type="ECO:0000256" key="1">
    <source>
        <dbReference type="ARBA" id="ARBA00004496"/>
    </source>
</evidence>
<keyword evidence="6" id="KW-0342">GTP-binding</keyword>
<keyword evidence="4" id="KW-0547">Nucleotide-binding</keyword>
<dbReference type="InterPro" id="IPR004535">
    <property type="entry name" value="Transl_elong_SelB"/>
</dbReference>
<dbReference type="CDD" id="cd04171">
    <property type="entry name" value="SelB"/>
    <property type="match status" value="1"/>
</dbReference>
<name>A0ABZ0QMX1_9FIRM</name>
<dbReference type="Pfam" id="PF09107">
    <property type="entry name" value="WHD_3rd_SelB"/>
    <property type="match status" value="1"/>
</dbReference>
<accession>A0ABZ0QMX1</accession>
<dbReference type="NCBIfam" id="TIGR00475">
    <property type="entry name" value="selB"/>
    <property type="match status" value="1"/>
</dbReference>
<organism evidence="11 12">
    <name type="scientific">Thermaerobacter composti</name>
    <dbReference type="NCBI Taxonomy" id="554949"/>
    <lineage>
        <taxon>Bacteria</taxon>
        <taxon>Bacillati</taxon>
        <taxon>Bacillota</taxon>
        <taxon>Clostridia</taxon>
        <taxon>Eubacteriales</taxon>
        <taxon>Clostridiales Family XVII. Incertae Sedis</taxon>
        <taxon>Thermaerobacter</taxon>
    </lineage>
</organism>
<dbReference type="SUPFAM" id="SSF52540">
    <property type="entry name" value="P-loop containing nucleoside triphosphate hydrolases"/>
    <property type="match status" value="1"/>
</dbReference>
<evidence type="ECO:0000256" key="3">
    <source>
        <dbReference type="ARBA" id="ARBA00022490"/>
    </source>
</evidence>
<dbReference type="GO" id="GO:0003746">
    <property type="term" value="F:translation elongation factor activity"/>
    <property type="evidence" value="ECO:0007669"/>
    <property type="project" value="UniProtKB-KW"/>
</dbReference>
<dbReference type="InterPro" id="IPR031157">
    <property type="entry name" value="G_TR_CS"/>
</dbReference>
<dbReference type="EMBL" id="CP132508">
    <property type="protein sequence ID" value="WPD18024.1"/>
    <property type="molecule type" value="Genomic_DNA"/>
</dbReference>
<dbReference type="InterPro" id="IPR000795">
    <property type="entry name" value="T_Tr_GTP-bd_dom"/>
</dbReference>
<feature type="domain" description="Tr-type G" evidence="10">
    <location>
        <begin position="41"/>
        <end position="214"/>
    </location>
</feature>
<dbReference type="PROSITE" id="PS00301">
    <property type="entry name" value="G_TR_1"/>
    <property type="match status" value="1"/>
</dbReference>
<feature type="region of interest" description="Disordered" evidence="9">
    <location>
        <begin position="686"/>
        <end position="705"/>
    </location>
</feature>
<dbReference type="PANTHER" id="PTHR43721">
    <property type="entry name" value="ELONGATION FACTOR TU-RELATED"/>
    <property type="match status" value="1"/>
</dbReference>
<dbReference type="InterPro" id="IPR015191">
    <property type="entry name" value="SelB_WHD4"/>
</dbReference>
<dbReference type="InterPro" id="IPR004161">
    <property type="entry name" value="EFTu-like_2"/>
</dbReference>
<evidence type="ECO:0000313" key="12">
    <source>
        <dbReference type="Proteomes" id="UP001304683"/>
    </source>
</evidence>
<evidence type="ECO:0000256" key="4">
    <source>
        <dbReference type="ARBA" id="ARBA00022741"/>
    </source>
</evidence>
<dbReference type="Gene3D" id="2.40.30.10">
    <property type="entry name" value="Translation factors"/>
    <property type="match status" value="1"/>
</dbReference>
<comment type="function">
    <text evidence="7">Translation factor necessary for the incorporation of selenocysteine into proteins. It probably replaces EF-Tu for the insertion of selenocysteine directed by the UGA codon. SelB binds GTP and GDP.</text>
</comment>
<comment type="subcellular location">
    <subcellularLocation>
        <location evidence="1">Cytoplasm</location>
    </subcellularLocation>
</comment>
<dbReference type="Proteomes" id="UP001304683">
    <property type="component" value="Chromosome"/>
</dbReference>
<dbReference type="PROSITE" id="PS51722">
    <property type="entry name" value="G_TR_2"/>
    <property type="match status" value="1"/>
</dbReference>
<dbReference type="InterPro" id="IPR027417">
    <property type="entry name" value="P-loop_NTPase"/>
</dbReference>
<gene>
    <name evidence="11" type="primary">selB</name>
    <name evidence="11" type="ORF">Q5761_06400</name>
</gene>
<dbReference type="InterPro" id="IPR057335">
    <property type="entry name" value="Beta-barrel_SelB"/>
</dbReference>
<evidence type="ECO:0000256" key="8">
    <source>
        <dbReference type="ARBA" id="ARBA00031615"/>
    </source>
</evidence>
<dbReference type="PRINTS" id="PR00315">
    <property type="entry name" value="ELONGATNFCT"/>
</dbReference>
<evidence type="ECO:0000313" key="11">
    <source>
        <dbReference type="EMBL" id="WPD18024.1"/>
    </source>
</evidence>
<dbReference type="InterPro" id="IPR036390">
    <property type="entry name" value="WH_DNA-bd_sf"/>
</dbReference>
<keyword evidence="12" id="KW-1185">Reference proteome</keyword>
<dbReference type="Gene3D" id="3.40.50.300">
    <property type="entry name" value="P-loop containing nucleotide triphosphate hydrolases"/>
    <property type="match status" value="1"/>
</dbReference>
<evidence type="ECO:0000256" key="6">
    <source>
        <dbReference type="ARBA" id="ARBA00023134"/>
    </source>
</evidence>
<dbReference type="PANTHER" id="PTHR43721:SF22">
    <property type="entry name" value="ELONGATION FACTOR TU, MITOCHONDRIAL"/>
    <property type="match status" value="1"/>
</dbReference>
<dbReference type="SUPFAM" id="SSF50465">
    <property type="entry name" value="EF-Tu/eEF-1alpha/eIF2-gamma C-terminal domain"/>
    <property type="match status" value="1"/>
</dbReference>
<dbReference type="InterPro" id="IPR009001">
    <property type="entry name" value="Transl_elong_EF1A/Init_IF2_C"/>
</dbReference>
<dbReference type="RefSeq" id="WP_318749938.1">
    <property type="nucleotide sequence ID" value="NZ_CP132508.1"/>
</dbReference>
<evidence type="ECO:0000259" key="10">
    <source>
        <dbReference type="PROSITE" id="PS51722"/>
    </source>
</evidence>